<dbReference type="PANTHER" id="PTHR42879:SF2">
    <property type="entry name" value="3-OXOACYL-[ACYL-CARRIER-PROTEIN] REDUCTASE FABG"/>
    <property type="match status" value="1"/>
</dbReference>
<name>A0AAW1NW63_9CHLO</name>
<dbReference type="NCBIfam" id="NF009093">
    <property type="entry name" value="PRK12429.1"/>
    <property type="match status" value="1"/>
</dbReference>
<accession>A0AAW1NW63</accession>
<dbReference type="PROSITE" id="PS00061">
    <property type="entry name" value="ADH_SHORT"/>
    <property type="match status" value="1"/>
</dbReference>
<dbReference type="InterPro" id="IPR020904">
    <property type="entry name" value="Sc_DH/Rdtase_CS"/>
</dbReference>
<evidence type="ECO:0000313" key="6">
    <source>
        <dbReference type="Proteomes" id="UP001465755"/>
    </source>
</evidence>
<dbReference type="PANTHER" id="PTHR42879">
    <property type="entry name" value="3-OXOACYL-(ACYL-CARRIER-PROTEIN) REDUCTASE"/>
    <property type="match status" value="1"/>
</dbReference>
<dbReference type="PRINTS" id="PR00080">
    <property type="entry name" value="SDRFAMILY"/>
</dbReference>
<reference evidence="5 6" key="1">
    <citation type="journal article" date="2024" name="Nat. Commun.">
        <title>Phylogenomics reveals the evolutionary origins of lichenization in chlorophyte algae.</title>
        <authorList>
            <person name="Puginier C."/>
            <person name="Libourel C."/>
            <person name="Otte J."/>
            <person name="Skaloud P."/>
            <person name="Haon M."/>
            <person name="Grisel S."/>
            <person name="Petersen M."/>
            <person name="Berrin J.G."/>
            <person name="Delaux P.M."/>
            <person name="Dal Grande F."/>
            <person name="Keller J."/>
        </authorList>
    </citation>
    <scope>NUCLEOTIDE SEQUENCE [LARGE SCALE GENOMIC DNA]</scope>
    <source>
        <strain evidence="5 6">SAG 2036</strain>
    </source>
</reference>
<comment type="catalytic activity">
    <reaction evidence="4">
        <text>a (3R)-hydroxyacyl-[ACP] + NADP(+) = a 3-oxoacyl-[ACP] + NADPH + H(+)</text>
        <dbReference type="Rhea" id="RHEA:17397"/>
        <dbReference type="Rhea" id="RHEA-COMP:9916"/>
        <dbReference type="Rhea" id="RHEA-COMP:9945"/>
        <dbReference type="ChEBI" id="CHEBI:15378"/>
        <dbReference type="ChEBI" id="CHEBI:57783"/>
        <dbReference type="ChEBI" id="CHEBI:58349"/>
        <dbReference type="ChEBI" id="CHEBI:78776"/>
        <dbReference type="ChEBI" id="CHEBI:78827"/>
        <dbReference type="EC" id="1.1.1.100"/>
    </reaction>
</comment>
<dbReference type="PRINTS" id="PR00081">
    <property type="entry name" value="GDHRDH"/>
</dbReference>
<evidence type="ECO:0000313" key="5">
    <source>
        <dbReference type="EMBL" id="KAK9799418.1"/>
    </source>
</evidence>
<sequence>MASLAGKTALITGSTQGIGMGMLRGLAQAGANVVMHGLLAEEEAATKCQELEKEFSVGVGFSAADVTKPPEIREMVAGVQRDFGSCDILCNNVGIQYVSPVHEFPDERWDAMIAITLSSAFHATKAALPMMLEKEWGRIINTGSMHALVASPYKSAYNAAKHGIAGLTKTVGLEVAQKGNITCNAICPGYVLTDLIRNQLKNTAKARGIPEETVIKDVLLADQPTKRFVTVEEIGGFVRFLCSDEARSITGACLSVDGGWTAR</sequence>
<comment type="pathway">
    <text evidence="1">Lipid metabolism; fatty acid biosynthesis.</text>
</comment>
<evidence type="ECO:0000256" key="1">
    <source>
        <dbReference type="ARBA" id="ARBA00005194"/>
    </source>
</evidence>
<dbReference type="InterPro" id="IPR050259">
    <property type="entry name" value="SDR"/>
</dbReference>
<proteinExistence type="inferred from homology"/>
<evidence type="ECO:0000256" key="3">
    <source>
        <dbReference type="ARBA" id="ARBA00012948"/>
    </source>
</evidence>
<dbReference type="Proteomes" id="UP001465755">
    <property type="component" value="Unassembled WGS sequence"/>
</dbReference>
<dbReference type="Gene3D" id="3.40.50.720">
    <property type="entry name" value="NAD(P)-binding Rossmann-like Domain"/>
    <property type="match status" value="1"/>
</dbReference>
<dbReference type="EMBL" id="JALJOQ010000089">
    <property type="protein sequence ID" value="KAK9799418.1"/>
    <property type="molecule type" value="Genomic_DNA"/>
</dbReference>
<dbReference type="FunFam" id="3.40.50.720:FF:000084">
    <property type="entry name" value="Short-chain dehydrogenase reductase"/>
    <property type="match status" value="1"/>
</dbReference>
<dbReference type="InterPro" id="IPR036291">
    <property type="entry name" value="NAD(P)-bd_dom_sf"/>
</dbReference>
<gene>
    <name evidence="5" type="ORF">WJX73_006608</name>
</gene>
<comment type="caution">
    <text evidence="5">The sequence shown here is derived from an EMBL/GenBank/DDBJ whole genome shotgun (WGS) entry which is preliminary data.</text>
</comment>
<dbReference type="Pfam" id="PF13561">
    <property type="entry name" value="adh_short_C2"/>
    <property type="match status" value="1"/>
</dbReference>
<dbReference type="SUPFAM" id="SSF51735">
    <property type="entry name" value="NAD(P)-binding Rossmann-fold domains"/>
    <property type="match status" value="1"/>
</dbReference>
<organism evidence="5 6">
    <name type="scientific">Symbiochloris irregularis</name>
    <dbReference type="NCBI Taxonomy" id="706552"/>
    <lineage>
        <taxon>Eukaryota</taxon>
        <taxon>Viridiplantae</taxon>
        <taxon>Chlorophyta</taxon>
        <taxon>core chlorophytes</taxon>
        <taxon>Trebouxiophyceae</taxon>
        <taxon>Trebouxiales</taxon>
        <taxon>Trebouxiaceae</taxon>
        <taxon>Symbiochloris</taxon>
    </lineage>
</organism>
<dbReference type="GO" id="GO:0003858">
    <property type="term" value="F:3-hydroxybutyrate dehydrogenase activity"/>
    <property type="evidence" value="ECO:0007669"/>
    <property type="project" value="InterPro"/>
</dbReference>
<dbReference type="InterPro" id="IPR011294">
    <property type="entry name" value="3-OHbutyrate_DH"/>
</dbReference>
<dbReference type="EC" id="1.1.1.100" evidence="3"/>
<dbReference type="GO" id="GO:0004316">
    <property type="term" value="F:3-oxoacyl-[acyl-carrier-protein] reductase (NADPH) activity"/>
    <property type="evidence" value="ECO:0007669"/>
    <property type="project" value="UniProtKB-EC"/>
</dbReference>
<comment type="similarity">
    <text evidence="2">Belongs to the short-chain dehydrogenases/reductases (SDR) family.</text>
</comment>
<dbReference type="AlphaFoldDB" id="A0AAW1NW63"/>
<dbReference type="GO" id="GO:0032787">
    <property type="term" value="P:monocarboxylic acid metabolic process"/>
    <property type="evidence" value="ECO:0007669"/>
    <property type="project" value="UniProtKB-ARBA"/>
</dbReference>
<dbReference type="InterPro" id="IPR002347">
    <property type="entry name" value="SDR_fam"/>
</dbReference>
<evidence type="ECO:0000256" key="2">
    <source>
        <dbReference type="ARBA" id="ARBA00006484"/>
    </source>
</evidence>
<dbReference type="NCBIfam" id="TIGR01963">
    <property type="entry name" value="PHB_DH"/>
    <property type="match status" value="1"/>
</dbReference>
<evidence type="ECO:0000256" key="4">
    <source>
        <dbReference type="ARBA" id="ARBA00048508"/>
    </source>
</evidence>
<keyword evidence="6" id="KW-1185">Reference proteome</keyword>
<protein>
    <recommendedName>
        <fullName evidence="3">3-oxoacyl-[acyl-carrier-protein] reductase</fullName>
        <ecNumber evidence="3">1.1.1.100</ecNumber>
    </recommendedName>
</protein>